<dbReference type="OrthoDB" id="256126at2"/>
<evidence type="ECO:0000313" key="2">
    <source>
        <dbReference type="EMBL" id="KUM27546.1"/>
    </source>
</evidence>
<evidence type="ECO:0000259" key="1">
    <source>
        <dbReference type="Pfam" id="PF14452"/>
    </source>
</evidence>
<proteinExistence type="predicted"/>
<feature type="domain" description="Multi-ubiquitin" evidence="1">
    <location>
        <begin position="10"/>
        <end position="72"/>
    </location>
</feature>
<protein>
    <recommendedName>
        <fullName evidence="1">Multi-ubiquitin domain-containing protein</fullName>
    </recommendedName>
</protein>
<dbReference type="Pfam" id="PF14452">
    <property type="entry name" value="Multi_ubiq"/>
    <property type="match status" value="1"/>
</dbReference>
<sequence>MGVSERPKRTVVINGQAFEVAVAHLSQLQIRTLANLSPEDDLILEVSGGADRVLAPDERIELSSDVTHVFSRPQTSFG</sequence>
<comment type="caution">
    <text evidence="2">The sequence shown here is derived from an EMBL/GenBank/DDBJ whole genome shotgun (WGS) entry which is preliminary data.</text>
</comment>
<reference evidence="2 3" key="1">
    <citation type="submission" date="2015-12" db="EMBL/GenBank/DDBJ databases">
        <title>Draft genome sequence of Mesorhizobium sp. UFLA 01-765, a multitolerant efficient symbiont and plant-growth promoting strain isolated from Zn-mining soil using Leucaena leucocephala as a trap plant.</title>
        <authorList>
            <person name="Rangel W.M."/>
            <person name="Thijs S."/>
            <person name="Longatti S.M."/>
            <person name="Moreira F.M."/>
            <person name="Weyens N."/>
            <person name="Vangronsveld J."/>
            <person name="Van Hamme J.D."/>
            <person name="Bottos E.M."/>
            <person name="Rineau F."/>
        </authorList>
    </citation>
    <scope>NUCLEOTIDE SEQUENCE [LARGE SCALE GENOMIC DNA]</scope>
    <source>
        <strain evidence="2 3">UFLA 01-765</strain>
    </source>
</reference>
<dbReference type="Proteomes" id="UP000053176">
    <property type="component" value="Unassembled WGS sequence"/>
</dbReference>
<accession>A0A124GGQ8</accession>
<evidence type="ECO:0000313" key="3">
    <source>
        <dbReference type="Proteomes" id="UP000053176"/>
    </source>
</evidence>
<dbReference type="InterPro" id="IPR027802">
    <property type="entry name" value="Multi-ubiquitin_dom"/>
</dbReference>
<name>A0A124GGQ8_RHILI</name>
<gene>
    <name evidence="2" type="ORF">AU467_16740</name>
</gene>
<dbReference type="AlphaFoldDB" id="A0A124GGQ8"/>
<organism evidence="2 3">
    <name type="scientific">Rhizobium loti</name>
    <name type="common">Mesorhizobium loti</name>
    <dbReference type="NCBI Taxonomy" id="381"/>
    <lineage>
        <taxon>Bacteria</taxon>
        <taxon>Pseudomonadati</taxon>
        <taxon>Pseudomonadota</taxon>
        <taxon>Alphaproteobacteria</taxon>
        <taxon>Hyphomicrobiales</taxon>
        <taxon>Phyllobacteriaceae</taxon>
        <taxon>Mesorhizobium</taxon>
    </lineage>
</organism>
<dbReference type="EMBL" id="LPWA01000090">
    <property type="protein sequence ID" value="KUM27546.1"/>
    <property type="molecule type" value="Genomic_DNA"/>
</dbReference>